<name>Q6ZEX2_SYNY3</name>
<sequence length="57" mass="6885">MDVRPWHQKHQKVNLHIGQDLVEIASLETPSKNYWGQFIWTKFPIFIGKYRYILDPT</sequence>
<keyword evidence="2" id="KW-1185">Reference proteome</keyword>
<protein>
    <submittedName>
        <fullName evidence="1">Uncharacterized protein</fullName>
    </submittedName>
</protein>
<gene>
    <name evidence="1" type="ordered locus">ssl5008</name>
</gene>
<proteinExistence type="predicted"/>
<dbReference type="AlphaFoldDB" id="Q6ZEX2"/>
<geneLocation type="plasmid" evidence="1 2">
    <name>pSYSM</name>
</geneLocation>
<evidence type="ECO:0000313" key="1">
    <source>
        <dbReference type="EMBL" id="BAD01778.1"/>
    </source>
</evidence>
<evidence type="ECO:0000313" key="2">
    <source>
        <dbReference type="Proteomes" id="UP000001425"/>
    </source>
</evidence>
<dbReference type="EMBL" id="AP004310">
    <property type="protein sequence ID" value="BAD01778.1"/>
    <property type="molecule type" value="Genomic_DNA"/>
</dbReference>
<reference evidence="1 2" key="1">
    <citation type="journal article" date="2003" name="DNA Res.">
        <title>Structural analysis of four large plasmids harboring in a unicellular cyanobacterium, Synechocystis sp. PCC 6803.</title>
        <authorList>
            <person name="Kaneko T."/>
            <person name="Nakamura Y."/>
            <person name="Sasamoto S."/>
            <person name="Watanabe A."/>
            <person name="Kohara M."/>
            <person name="Matsumoto M."/>
            <person name="Shimpo S."/>
            <person name="Yamada M."/>
            <person name="Tabata S."/>
        </authorList>
    </citation>
    <scope>NUCLEOTIDE SEQUENCE [LARGE SCALE GENOMIC DNA]</scope>
    <source>
        <strain evidence="2">ATCC 27184 / PCC 6803 / Kazusa</strain>
    </source>
</reference>
<organism evidence="1 2">
    <name type="scientific">Synechocystis sp. (strain ATCC 27184 / PCC 6803 / Kazusa)</name>
    <dbReference type="NCBI Taxonomy" id="1111708"/>
    <lineage>
        <taxon>Bacteria</taxon>
        <taxon>Bacillati</taxon>
        <taxon>Cyanobacteriota</taxon>
        <taxon>Cyanophyceae</taxon>
        <taxon>Synechococcales</taxon>
        <taxon>Merismopediaceae</taxon>
        <taxon>Synechocystis</taxon>
    </lineage>
</organism>
<dbReference type="InParanoid" id="Q6ZEX2"/>
<dbReference type="EnsemblBacteria" id="BAD01778">
    <property type="protein sequence ID" value="BAD01778"/>
    <property type="gene ID" value="BAD01778"/>
</dbReference>
<dbReference type="KEGG" id="syn:ssl5008"/>
<dbReference type="Proteomes" id="UP000001425">
    <property type="component" value="Plasmid pSYSM"/>
</dbReference>
<accession>Q6ZEX2</accession>
<keyword evidence="1" id="KW-0614">Plasmid</keyword>